<dbReference type="Gene3D" id="3.40.50.1820">
    <property type="entry name" value="alpha/beta hydrolase"/>
    <property type="match status" value="1"/>
</dbReference>
<sequence length="109" mass="12952">NEFRYLLQDLEFLENLQTKKFVLVHGEGFGAWCWYKTVALLEEAGYFGWSQLWRCMHLICFGVLPKKYFKSSFCLCYNGFGWAEAFLMCFFKSIYCLPELSVNLDDAHW</sequence>
<dbReference type="InterPro" id="IPR045889">
    <property type="entry name" value="MES/HNL"/>
</dbReference>
<dbReference type="Proteomes" id="UP000631114">
    <property type="component" value="Unassembled WGS sequence"/>
</dbReference>
<evidence type="ECO:0000313" key="2">
    <source>
        <dbReference type="Proteomes" id="UP000631114"/>
    </source>
</evidence>
<dbReference type="PANTHER" id="PTHR10992:SF785">
    <property type="entry name" value="METHYLESTERASE 14, CHLOROPLASTIC-RELATED"/>
    <property type="match status" value="1"/>
</dbReference>
<feature type="non-terminal residue" evidence="1">
    <location>
        <position position="1"/>
    </location>
</feature>
<dbReference type="EMBL" id="JADFTS010000004">
    <property type="protein sequence ID" value="KAF9609362.1"/>
    <property type="molecule type" value="Genomic_DNA"/>
</dbReference>
<keyword evidence="2" id="KW-1185">Reference proteome</keyword>
<dbReference type="PANTHER" id="PTHR10992">
    <property type="entry name" value="METHYLESTERASE FAMILY MEMBER"/>
    <property type="match status" value="1"/>
</dbReference>
<dbReference type="GO" id="GO:0080032">
    <property type="term" value="F:methyl jasmonate esterase activity"/>
    <property type="evidence" value="ECO:0007669"/>
    <property type="project" value="TreeGrafter"/>
</dbReference>
<organism evidence="1 2">
    <name type="scientific">Coptis chinensis</name>
    <dbReference type="NCBI Taxonomy" id="261450"/>
    <lineage>
        <taxon>Eukaryota</taxon>
        <taxon>Viridiplantae</taxon>
        <taxon>Streptophyta</taxon>
        <taxon>Embryophyta</taxon>
        <taxon>Tracheophyta</taxon>
        <taxon>Spermatophyta</taxon>
        <taxon>Magnoliopsida</taxon>
        <taxon>Ranunculales</taxon>
        <taxon>Ranunculaceae</taxon>
        <taxon>Coptidoideae</taxon>
        <taxon>Coptis</taxon>
    </lineage>
</organism>
<comment type="caution">
    <text evidence="1">The sequence shown here is derived from an EMBL/GenBank/DDBJ whole genome shotgun (WGS) entry which is preliminary data.</text>
</comment>
<gene>
    <name evidence="1" type="ORF">IFM89_015617</name>
</gene>
<dbReference type="InterPro" id="IPR029058">
    <property type="entry name" value="AB_hydrolase_fold"/>
</dbReference>
<dbReference type="GO" id="GO:0009696">
    <property type="term" value="P:salicylic acid metabolic process"/>
    <property type="evidence" value="ECO:0007669"/>
    <property type="project" value="TreeGrafter"/>
</dbReference>
<proteinExistence type="predicted"/>
<protein>
    <submittedName>
        <fullName evidence="1">Uncharacterized protein</fullName>
    </submittedName>
</protein>
<dbReference type="GO" id="GO:0080030">
    <property type="term" value="F:methyl indole-3-acetate esterase activity"/>
    <property type="evidence" value="ECO:0007669"/>
    <property type="project" value="TreeGrafter"/>
</dbReference>
<accession>A0A835I3E2</accession>
<dbReference type="GO" id="GO:0080031">
    <property type="term" value="F:methyl salicylate esterase activity"/>
    <property type="evidence" value="ECO:0007669"/>
    <property type="project" value="TreeGrafter"/>
</dbReference>
<dbReference type="AlphaFoldDB" id="A0A835I3E2"/>
<reference evidence="1 2" key="1">
    <citation type="submission" date="2020-10" db="EMBL/GenBank/DDBJ databases">
        <title>The Coptis chinensis genome and diversification of protoberbering-type alkaloids.</title>
        <authorList>
            <person name="Wang B."/>
            <person name="Shu S."/>
            <person name="Song C."/>
            <person name="Liu Y."/>
        </authorList>
    </citation>
    <scope>NUCLEOTIDE SEQUENCE [LARGE SCALE GENOMIC DNA]</scope>
    <source>
        <strain evidence="1">HL-2020</strain>
        <tissue evidence="1">Leaf</tissue>
    </source>
</reference>
<name>A0A835I3E2_9MAGN</name>
<evidence type="ECO:0000313" key="1">
    <source>
        <dbReference type="EMBL" id="KAF9609362.1"/>
    </source>
</evidence>
<dbReference type="GO" id="GO:0009694">
    <property type="term" value="P:jasmonic acid metabolic process"/>
    <property type="evidence" value="ECO:0007669"/>
    <property type="project" value="TreeGrafter"/>
</dbReference>